<dbReference type="PROSITE" id="PS51829">
    <property type="entry name" value="P_HOMO_B"/>
    <property type="match status" value="1"/>
</dbReference>
<proteinExistence type="predicted"/>
<feature type="transmembrane region" description="Helical" evidence="4">
    <location>
        <begin position="21"/>
        <end position="40"/>
    </location>
</feature>
<feature type="region of interest" description="Disordered" evidence="3">
    <location>
        <begin position="608"/>
        <end position="633"/>
    </location>
</feature>
<dbReference type="Pfam" id="PF01345">
    <property type="entry name" value="DUF11"/>
    <property type="match status" value="2"/>
</dbReference>
<dbReference type="InterPro" id="IPR001434">
    <property type="entry name" value="OmcB-like_DUF11"/>
</dbReference>
<keyword evidence="4" id="KW-1133">Transmembrane helix</keyword>
<feature type="domain" description="P/Homo B" evidence="5">
    <location>
        <begin position="37"/>
        <end position="200"/>
    </location>
</feature>
<evidence type="ECO:0000256" key="2">
    <source>
        <dbReference type="ARBA" id="ARBA00022801"/>
    </source>
</evidence>
<gene>
    <name evidence="6" type="ORF">GCM10009096_32160</name>
</gene>
<accession>A0ABN1AZ44</accession>
<name>A0ABN1AZ44_9SPHN</name>
<dbReference type="NCBIfam" id="TIGR01451">
    <property type="entry name" value="B_ant_repeat"/>
    <property type="match status" value="2"/>
</dbReference>
<dbReference type="SUPFAM" id="SSF49785">
    <property type="entry name" value="Galactose-binding domain-like"/>
    <property type="match status" value="1"/>
</dbReference>
<dbReference type="InterPro" id="IPR051172">
    <property type="entry name" value="Chlamydia_OmcB"/>
</dbReference>
<dbReference type="PANTHER" id="PTHR34819">
    <property type="entry name" value="LARGE CYSTEINE-RICH PERIPLASMIC PROTEIN OMCB"/>
    <property type="match status" value="1"/>
</dbReference>
<dbReference type="Gene3D" id="2.60.40.1170">
    <property type="entry name" value="Mu homology domain, subdomain B"/>
    <property type="match status" value="1"/>
</dbReference>
<feature type="compositionally biased region" description="Polar residues" evidence="3">
    <location>
        <begin position="608"/>
        <end position="619"/>
    </location>
</feature>
<dbReference type="PANTHER" id="PTHR34819:SF3">
    <property type="entry name" value="CELL SURFACE PROTEIN"/>
    <property type="match status" value="1"/>
</dbReference>
<keyword evidence="7" id="KW-1185">Reference proteome</keyword>
<keyword evidence="2" id="KW-0378">Hydrolase</keyword>
<evidence type="ECO:0000313" key="6">
    <source>
        <dbReference type="EMBL" id="GAA0486906.1"/>
    </source>
</evidence>
<keyword evidence="1" id="KW-0645">Protease</keyword>
<organism evidence="6 7">
    <name type="scientific">Parasphingorhabdus litoris</name>
    <dbReference type="NCBI Taxonomy" id="394733"/>
    <lineage>
        <taxon>Bacteria</taxon>
        <taxon>Pseudomonadati</taxon>
        <taxon>Pseudomonadota</taxon>
        <taxon>Alphaproteobacteria</taxon>
        <taxon>Sphingomonadales</taxon>
        <taxon>Sphingomonadaceae</taxon>
        <taxon>Parasphingorhabdus</taxon>
    </lineage>
</organism>
<evidence type="ECO:0000256" key="1">
    <source>
        <dbReference type="ARBA" id="ARBA00022670"/>
    </source>
</evidence>
<sequence length="665" mass="68162">MYVGLDLGPERLHRRAWAIDLLRVLLCFAVFTLFSGTATAQTVNTFVNPTNGTINGATTCAAPLVRNFSVGTSFTVSDVDLGVFATHSWRGDIRLTLESPAGTTVQLVNGDTNSVSGDNFNVRLNDSGTQTVNTDGNTVNHSTTAPPPFANDFIPNNSLSAFNGENSLGTWRLEICDLFPTQDNGTFQHAELYLTEQPANFADLSVNKTVSNTTPANATNVTYTISVTNAAGSTENATGVLVQDILPLGVSFVSASGFGSYNSGTGIWTVGSVPIGQTRTLNIVANVTATSGASVINTAEVIASSALDPDSTPNNGSIGEDDYDDATLTVSGTRVAGTPPNLGSICSIANQILFDWDTVSWTAGSLNNSYNLTGIGTINWSVSSPGVFVNDPAFGGQSPSLGNANNGGFAGTQLSLHQFLDFANQSQTATTVLTLPTAVPGMQFTVFDVDFAANDFADKLTVIGSYNGATVTPTLTNGVANYVVGNVAIGDAGSGGTSGDGNVVVTFLSPVDTITIIYGNHTTAPPVPDGQAIAIHDISFCAPQTALSVTKISSVISDPVNGTTNPKSIPGATVQYCILISNAGSATASSISATDTIPGNLTYTPASMQSGSNCGSASTAEDDDNVGADESDPFGASISGSVVTATAASLGPAEGFALTFQVTLD</sequence>
<protein>
    <recommendedName>
        <fullName evidence="5">P/Homo B domain-containing protein</fullName>
    </recommendedName>
</protein>
<dbReference type="Pfam" id="PF01483">
    <property type="entry name" value="P_proprotein"/>
    <property type="match status" value="1"/>
</dbReference>
<evidence type="ECO:0000256" key="4">
    <source>
        <dbReference type="SAM" id="Phobius"/>
    </source>
</evidence>
<feature type="compositionally biased region" description="Acidic residues" evidence="3">
    <location>
        <begin position="620"/>
        <end position="632"/>
    </location>
</feature>
<evidence type="ECO:0000256" key="3">
    <source>
        <dbReference type="SAM" id="MobiDB-lite"/>
    </source>
</evidence>
<reference evidence="6 7" key="1">
    <citation type="journal article" date="2019" name="Int. J. Syst. Evol. Microbiol.">
        <title>The Global Catalogue of Microorganisms (GCM) 10K type strain sequencing project: providing services to taxonomists for standard genome sequencing and annotation.</title>
        <authorList>
            <consortium name="The Broad Institute Genomics Platform"/>
            <consortium name="The Broad Institute Genome Sequencing Center for Infectious Disease"/>
            <person name="Wu L."/>
            <person name="Ma J."/>
        </authorList>
    </citation>
    <scope>NUCLEOTIDE SEQUENCE [LARGE SCALE GENOMIC DNA]</scope>
    <source>
        <strain evidence="6 7">JCM 14162</strain>
    </source>
</reference>
<dbReference type="InterPro" id="IPR002884">
    <property type="entry name" value="P_dom"/>
</dbReference>
<dbReference type="Proteomes" id="UP001500713">
    <property type="component" value="Unassembled WGS sequence"/>
</dbReference>
<evidence type="ECO:0000259" key="5">
    <source>
        <dbReference type="PROSITE" id="PS51829"/>
    </source>
</evidence>
<keyword evidence="4" id="KW-0812">Transmembrane</keyword>
<dbReference type="InterPro" id="IPR047589">
    <property type="entry name" value="DUF11_rpt"/>
</dbReference>
<dbReference type="EMBL" id="BAAAEM010000003">
    <property type="protein sequence ID" value="GAA0486906.1"/>
    <property type="molecule type" value="Genomic_DNA"/>
</dbReference>
<keyword evidence="4" id="KW-0472">Membrane</keyword>
<evidence type="ECO:0000313" key="7">
    <source>
        <dbReference type="Proteomes" id="UP001500713"/>
    </source>
</evidence>
<dbReference type="Gene3D" id="2.60.120.260">
    <property type="entry name" value="Galactose-binding domain-like"/>
    <property type="match status" value="1"/>
</dbReference>
<comment type="caution">
    <text evidence="6">The sequence shown here is derived from an EMBL/GenBank/DDBJ whole genome shotgun (WGS) entry which is preliminary data.</text>
</comment>
<dbReference type="InterPro" id="IPR008979">
    <property type="entry name" value="Galactose-bd-like_sf"/>
</dbReference>